<comment type="subcellular location">
    <subcellularLocation>
        <location evidence="1">Endomembrane system</location>
    </subcellularLocation>
</comment>
<feature type="domain" description="MHD" evidence="7">
    <location>
        <begin position="239"/>
        <end position="483"/>
    </location>
</feature>
<dbReference type="GO" id="GO:0012505">
    <property type="term" value="C:endomembrane system"/>
    <property type="evidence" value="ECO:0007669"/>
    <property type="project" value="UniProtKB-SubCell"/>
</dbReference>
<dbReference type="PRINTS" id="PR00314">
    <property type="entry name" value="CLATHRINADPT"/>
</dbReference>
<keyword evidence="3 5" id="KW-0653">Protein transport</keyword>
<proteinExistence type="inferred from homology"/>
<protein>
    <recommendedName>
        <fullName evidence="7">MHD domain-containing protein</fullName>
    </recommendedName>
</protein>
<feature type="region of interest" description="Disordered" evidence="6">
    <location>
        <begin position="1"/>
        <end position="20"/>
    </location>
</feature>
<keyword evidence="9" id="KW-1185">Reference proteome</keyword>
<organism evidence="8 9">
    <name type="scientific">Rhodosorus marinus</name>
    <dbReference type="NCBI Taxonomy" id="101924"/>
    <lineage>
        <taxon>Eukaryota</taxon>
        <taxon>Rhodophyta</taxon>
        <taxon>Stylonematophyceae</taxon>
        <taxon>Stylonematales</taxon>
        <taxon>Stylonemataceae</taxon>
        <taxon>Rhodosorus</taxon>
    </lineage>
</organism>
<evidence type="ECO:0000256" key="6">
    <source>
        <dbReference type="SAM" id="MobiDB-lite"/>
    </source>
</evidence>
<dbReference type="AlphaFoldDB" id="A0AAV8V4E6"/>
<evidence type="ECO:0000256" key="4">
    <source>
        <dbReference type="ARBA" id="ARBA00023136"/>
    </source>
</evidence>
<reference evidence="8 9" key="1">
    <citation type="journal article" date="2023" name="Nat. Commun.">
        <title>Origin of minicircular mitochondrial genomes in red algae.</title>
        <authorList>
            <person name="Lee Y."/>
            <person name="Cho C.H."/>
            <person name="Lee Y.M."/>
            <person name="Park S.I."/>
            <person name="Yang J.H."/>
            <person name="West J.A."/>
            <person name="Bhattacharya D."/>
            <person name="Yoon H.S."/>
        </authorList>
    </citation>
    <scope>NUCLEOTIDE SEQUENCE [LARGE SCALE GENOMIC DNA]</scope>
    <source>
        <strain evidence="8 9">CCMP1338</strain>
        <tissue evidence="8">Whole cell</tissue>
    </source>
</reference>
<evidence type="ECO:0000256" key="1">
    <source>
        <dbReference type="ARBA" id="ARBA00004308"/>
    </source>
</evidence>
<dbReference type="InterPro" id="IPR001392">
    <property type="entry name" value="Clathrin_mu"/>
</dbReference>
<dbReference type="Proteomes" id="UP001157974">
    <property type="component" value="Unassembled WGS sequence"/>
</dbReference>
<dbReference type="PANTHER" id="PTHR10529">
    <property type="entry name" value="AP COMPLEX SUBUNIT MU"/>
    <property type="match status" value="1"/>
</dbReference>
<dbReference type="GO" id="GO:0030131">
    <property type="term" value="C:clathrin adaptor complex"/>
    <property type="evidence" value="ECO:0007669"/>
    <property type="project" value="UniProtKB-UniRule"/>
</dbReference>
<comment type="similarity">
    <text evidence="5">Belongs to the adaptor complexes medium subunit family.</text>
</comment>
<comment type="caution">
    <text evidence="8">The sequence shown here is derived from an EMBL/GenBank/DDBJ whole genome shotgun (WGS) entry which is preliminary data.</text>
</comment>
<sequence length="484" mass="54150">MLLNGRNPTVKGSHGRSIHRKHCAKDANPIGSFGYRRGERVKKLGTQNLHHFLIRIRSDVSLAMINSLFILNGNGEVIIEKHYRGNTKRVECELLWAEVLKAKTPQDVTPVLSTTSGVLIHVYKNNLFFVASVRRDVMPLVVVEFLMRVADIFVDYFGELNEHAIKDNFITVYELLDEMLDNGLPLNMEPSVLKELVKPPDPIAKMIETVTGDSRSNTELPQSSLTNVPWRRRGIRYMQHEIFVDIVEEIDALVSKSGRPVQMQVTGSIFCNAKLSGMPDIRMVLNRSRGDIVDTALHPCVRLKRYEEEGVLSFVPPDSAFKLASYVLRKEYPLPIAVRPKIKYDELSHAGELNITVTPQYSRGPGADGSIEDCVVTLQFTEEVSTTSLSSNIGSTHFDPSRKVCKWTVGQVPMGRTATMTGGLALDPTMPVPKRKPSVLLQFKILSNSISGIMIESCTVLGESKQPYRGLRCITKARKLEYAT</sequence>
<dbReference type="Gene3D" id="3.30.450.60">
    <property type="match status" value="1"/>
</dbReference>
<keyword evidence="4" id="KW-0472">Membrane</keyword>
<dbReference type="Gene3D" id="2.60.40.1170">
    <property type="entry name" value="Mu homology domain, subdomain B"/>
    <property type="match status" value="2"/>
</dbReference>
<accession>A0AAV8V4E6</accession>
<evidence type="ECO:0000313" key="8">
    <source>
        <dbReference type="EMBL" id="KAJ8908867.1"/>
    </source>
</evidence>
<dbReference type="CDD" id="cd09252">
    <property type="entry name" value="AP-3_Mu3_Cterm"/>
    <property type="match status" value="1"/>
</dbReference>
<evidence type="ECO:0000313" key="9">
    <source>
        <dbReference type="Proteomes" id="UP001157974"/>
    </source>
</evidence>
<dbReference type="Pfam" id="PF01217">
    <property type="entry name" value="Clat_adaptor_s"/>
    <property type="match status" value="1"/>
</dbReference>
<dbReference type="InterPro" id="IPR022775">
    <property type="entry name" value="AP_mu_sigma_su"/>
</dbReference>
<dbReference type="CDD" id="cd14837">
    <property type="entry name" value="AP3_Mu_N"/>
    <property type="match status" value="1"/>
</dbReference>
<dbReference type="Pfam" id="PF00928">
    <property type="entry name" value="Adap_comp_sub"/>
    <property type="match status" value="1"/>
</dbReference>
<evidence type="ECO:0000256" key="5">
    <source>
        <dbReference type="PIRNR" id="PIRNR005992"/>
    </source>
</evidence>
<dbReference type="InterPro" id="IPR028565">
    <property type="entry name" value="MHD"/>
</dbReference>
<name>A0AAV8V4E6_9RHOD</name>
<evidence type="ECO:0000259" key="7">
    <source>
        <dbReference type="PROSITE" id="PS51072"/>
    </source>
</evidence>
<dbReference type="GO" id="GO:0016192">
    <property type="term" value="P:vesicle-mediated transport"/>
    <property type="evidence" value="ECO:0007669"/>
    <property type="project" value="InterPro"/>
</dbReference>
<dbReference type="GO" id="GO:0006886">
    <property type="term" value="P:intracellular protein transport"/>
    <property type="evidence" value="ECO:0007669"/>
    <property type="project" value="UniProtKB-UniRule"/>
</dbReference>
<dbReference type="FunFam" id="3.30.450.60:FF:000002">
    <property type="entry name" value="AP-2 complex subunit mu, putative"/>
    <property type="match status" value="1"/>
</dbReference>
<dbReference type="PROSITE" id="PS51072">
    <property type="entry name" value="MHD"/>
    <property type="match status" value="1"/>
</dbReference>
<dbReference type="InterPro" id="IPR011012">
    <property type="entry name" value="Longin-like_dom_sf"/>
</dbReference>
<dbReference type="SUPFAM" id="SSF49447">
    <property type="entry name" value="Second domain of Mu2 adaptin subunit (ap50) of ap2 adaptor"/>
    <property type="match status" value="1"/>
</dbReference>
<gene>
    <name evidence="8" type="ORF">NDN08_005571</name>
</gene>
<dbReference type="InterPro" id="IPR036168">
    <property type="entry name" value="AP2_Mu_C_sf"/>
</dbReference>
<dbReference type="PIRSF" id="PIRSF005992">
    <property type="entry name" value="Clathrin_mu"/>
    <property type="match status" value="1"/>
</dbReference>
<keyword evidence="2 5" id="KW-0813">Transport</keyword>
<dbReference type="EMBL" id="JAMWBK010000001">
    <property type="protein sequence ID" value="KAJ8908867.1"/>
    <property type="molecule type" value="Genomic_DNA"/>
</dbReference>
<evidence type="ECO:0000256" key="3">
    <source>
        <dbReference type="ARBA" id="ARBA00022927"/>
    </source>
</evidence>
<dbReference type="SUPFAM" id="SSF64356">
    <property type="entry name" value="SNARE-like"/>
    <property type="match status" value="1"/>
</dbReference>
<evidence type="ECO:0000256" key="2">
    <source>
        <dbReference type="ARBA" id="ARBA00022448"/>
    </source>
</evidence>
<dbReference type="InterPro" id="IPR050431">
    <property type="entry name" value="Adaptor_comp_med_subunit"/>
</dbReference>